<organism evidence="8 9">
    <name type="scientific">Kosmotoga pacifica</name>
    <dbReference type="NCBI Taxonomy" id="1330330"/>
    <lineage>
        <taxon>Bacteria</taxon>
        <taxon>Thermotogati</taxon>
        <taxon>Thermotogota</taxon>
        <taxon>Thermotogae</taxon>
        <taxon>Kosmotogales</taxon>
        <taxon>Kosmotogaceae</taxon>
        <taxon>Kosmotoga</taxon>
    </lineage>
</organism>
<feature type="transmembrane region" description="Helical" evidence="6">
    <location>
        <begin position="113"/>
        <end position="138"/>
    </location>
</feature>
<feature type="transmembrane region" description="Helical" evidence="6">
    <location>
        <begin position="284"/>
        <end position="308"/>
    </location>
</feature>
<sequence length="309" mass="31975">MFLALIPALFFGWSLGANDASNVFGTAVTNGIVRFRVATIISAIFIVIGALVNGSKGLETISSISSQTMLSAAITALAAAVTVTIMTWIGLPVSSSQAMVGSIIGIGLIKANVQWYVLVKVVLAWLGTPIGGIIFGFLGYKVFARYFNRINSLRVQDLTIKAAALIIGAYGSYALGANNVANVTGIFAGLIPFELAALIGGVSIALGVLTFSKRVMLTVGKEIIALDSFSAVIAVFGESVTVWIYALVGVPVSTSQAIVGAVIGAGLARGSVSVNAKTIKRIVLGWLETPLISGVLSAVLFLFAGLFVK</sequence>
<keyword evidence="4 6" id="KW-1133">Transmembrane helix</keyword>
<dbReference type="Proteomes" id="UP000035159">
    <property type="component" value="Chromosome"/>
</dbReference>
<evidence type="ECO:0000256" key="2">
    <source>
        <dbReference type="ARBA" id="ARBA00022448"/>
    </source>
</evidence>
<feature type="transmembrane region" description="Helical" evidence="6">
    <location>
        <begin position="223"/>
        <end position="248"/>
    </location>
</feature>
<evidence type="ECO:0000256" key="5">
    <source>
        <dbReference type="ARBA" id="ARBA00023136"/>
    </source>
</evidence>
<evidence type="ECO:0000313" key="8">
    <source>
        <dbReference type="EMBL" id="AKI96667.1"/>
    </source>
</evidence>
<feature type="transmembrane region" description="Helical" evidence="6">
    <location>
        <begin position="72"/>
        <end position="93"/>
    </location>
</feature>
<dbReference type="PANTHER" id="PTHR11101">
    <property type="entry name" value="PHOSPHATE TRANSPORTER"/>
    <property type="match status" value="1"/>
</dbReference>
<feature type="transmembrane region" description="Helical" evidence="6">
    <location>
        <begin position="158"/>
        <end position="175"/>
    </location>
</feature>
<keyword evidence="5 6" id="KW-0472">Membrane</keyword>
<dbReference type="RefSeq" id="WP_047753802.1">
    <property type="nucleotide sequence ID" value="NZ_CAJUHA010000022.1"/>
</dbReference>
<evidence type="ECO:0000256" key="1">
    <source>
        <dbReference type="ARBA" id="ARBA00004141"/>
    </source>
</evidence>
<dbReference type="InterPro" id="IPR001204">
    <property type="entry name" value="Phos_transporter"/>
</dbReference>
<dbReference type="OrthoDB" id="19855at2"/>
<proteinExistence type="predicted"/>
<feature type="transmembrane region" description="Helical" evidence="6">
    <location>
        <begin position="187"/>
        <end position="211"/>
    </location>
</feature>
<feature type="chain" id="PRO_5002550928" evidence="7">
    <location>
        <begin position="20"/>
        <end position="309"/>
    </location>
</feature>
<comment type="subcellular location">
    <subcellularLocation>
        <location evidence="1">Membrane</location>
        <topology evidence="1">Multi-pass membrane protein</topology>
    </subcellularLocation>
</comment>
<feature type="signal peptide" evidence="7">
    <location>
        <begin position="1"/>
        <end position="19"/>
    </location>
</feature>
<evidence type="ECO:0000256" key="4">
    <source>
        <dbReference type="ARBA" id="ARBA00022989"/>
    </source>
</evidence>
<name>A0A0G2Z537_9BACT</name>
<dbReference type="GO" id="GO:0035435">
    <property type="term" value="P:phosphate ion transmembrane transport"/>
    <property type="evidence" value="ECO:0007669"/>
    <property type="project" value="TreeGrafter"/>
</dbReference>
<dbReference type="GO" id="GO:0005315">
    <property type="term" value="F:phosphate transmembrane transporter activity"/>
    <property type="evidence" value="ECO:0007669"/>
    <property type="project" value="InterPro"/>
</dbReference>
<keyword evidence="3 6" id="KW-0812">Transmembrane</keyword>
<dbReference type="PANTHER" id="PTHR11101:SF80">
    <property type="entry name" value="PHOSPHATE TRANSPORTER"/>
    <property type="match status" value="1"/>
</dbReference>
<feature type="transmembrane region" description="Helical" evidence="6">
    <location>
        <begin position="32"/>
        <end position="52"/>
    </location>
</feature>
<evidence type="ECO:0000313" key="9">
    <source>
        <dbReference type="Proteomes" id="UP000035159"/>
    </source>
</evidence>
<dbReference type="PATRIC" id="fig|1330330.3.peg.251"/>
<keyword evidence="2" id="KW-0813">Transport</keyword>
<evidence type="ECO:0000256" key="7">
    <source>
        <dbReference type="SAM" id="SignalP"/>
    </source>
</evidence>
<keyword evidence="7" id="KW-0732">Signal</keyword>
<protein>
    <submittedName>
        <fullName evidence="8">Phosphate permease</fullName>
    </submittedName>
</protein>
<dbReference type="Pfam" id="PF01384">
    <property type="entry name" value="PHO4"/>
    <property type="match status" value="1"/>
</dbReference>
<dbReference type="GO" id="GO:0016020">
    <property type="term" value="C:membrane"/>
    <property type="evidence" value="ECO:0007669"/>
    <property type="project" value="UniProtKB-SubCell"/>
</dbReference>
<reference evidence="8 9" key="1">
    <citation type="submission" date="2015-04" db="EMBL/GenBank/DDBJ databases">
        <title>Complete Genome Sequence of Kosmotoga pacifica SLHLJ1.</title>
        <authorList>
            <person name="Jiang L.J."/>
            <person name="Shao Z.Z."/>
            <person name="Jebbar M."/>
        </authorList>
    </citation>
    <scope>NUCLEOTIDE SEQUENCE [LARGE SCALE GENOMIC DNA]</scope>
    <source>
        <strain evidence="8 9">SLHLJ1</strain>
    </source>
</reference>
<gene>
    <name evidence="8" type="ORF">IX53_01235</name>
</gene>
<dbReference type="EMBL" id="CP011232">
    <property type="protein sequence ID" value="AKI96667.1"/>
    <property type="molecule type" value="Genomic_DNA"/>
</dbReference>
<keyword evidence="9" id="KW-1185">Reference proteome</keyword>
<accession>A0A0G2Z537</accession>
<feature type="transmembrane region" description="Helical" evidence="6">
    <location>
        <begin position="254"/>
        <end position="272"/>
    </location>
</feature>
<evidence type="ECO:0000256" key="6">
    <source>
        <dbReference type="SAM" id="Phobius"/>
    </source>
</evidence>
<dbReference type="KEGG" id="kpf:IX53_01235"/>
<dbReference type="AlphaFoldDB" id="A0A0G2Z537"/>
<dbReference type="STRING" id="1330330.IX53_01235"/>
<evidence type="ECO:0000256" key="3">
    <source>
        <dbReference type="ARBA" id="ARBA00022692"/>
    </source>
</evidence>